<accession>A2EX84</accession>
<dbReference type="Proteomes" id="UP000001542">
    <property type="component" value="Unassembled WGS sequence"/>
</dbReference>
<protein>
    <recommendedName>
        <fullName evidence="3">Surface antigen BspA-like</fullName>
    </recommendedName>
</protein>
<reference evidence="1" key="2">
    <citation type="journal article" date="2007" name="Science">
        <title>Draft genome sequence of the sexually transmitted pathogen Trichomonas vaginalis.</title>
        <authorList>
            <person name="Carlton J.M."/>
            <person name="Hirt R.P."/>
            <person name="Silva J.C."/>
            <person name="Delcher A.L."/>
            <person name="Schatz M."/>
            <person name="Zhao Q."/>
            <person name="Wortman J.R."/>
            <person name="Bidwell S.L."/>
            <person name="Alsmark U.C.M."/>
            <person name="Besteiro S."/>
            <person name="Sicheritz-Ponten T."/>
            <person name="Noel C.J."/>
            <person name="Dacks J.B."/>
            <person name="Foster P.G."/>
            <person name="Simillion C."/>
            <person name="Van de Peer Y."/>
            <person name="Miranda-Saavedra D."/>
            <person name="Barton G.J."/>
            <person name="Westrop G.D."/>
            <person name="Mueller S."/>
            <person name="Dessi D."/>
            <person name="Fiori P.L."/>
            <person name="Ren Q."/>
            <person name="Paulsen I."/>
            <person name="Zhang H."/>
            <person name="Bastida-Corcuera F.D."/>
            <person name="Simoes-Barbosa A."/>
            <person name="Brown M.T."/>
            <person name="Hayes R.D."/>
            <person name="Mukherjee M."/>
            <person name="Okumura C.Y."/>
            <person name="Schneider R."/>
            <person name="Smith A.J."/>
            <person name="Vanacova S."/>
            <person name="Villalvazo M."/>
            <person name="Haas B.J."/>
            <person name="Pertea M."/>
            <person name="Feldblyum T.V."/>
            <person name="Utterback T.R."/>
            <person name="Shu C.L."/>
            <person name="Osoegawa K."/>
            <person name="de Jong P.J."/>
            <person name="Hrdy I."/>
            <person name="Horvathova L."/>
            <person name="Zubacova Z."/>
            <person name="Dolezal P."/>
            <person name="Malik S.B."/>
            <person name="Logsdon J.M. Jr."/>
            <person name="Henze K."/>
            <person name="Gupta A."/>
            <person name="Wang C.C."/>
            <person name="Dunne R.L."/>
            <person name="Upcroft J.A."/>
            <person name="Upcroft P."/>
            <person name="White O."/>
            <person name="Salzberg S.L."/>
            <person name="Tang P."/>
            <person name="Chiu C.-H."/>
            <person name="Lee Y.-S."/>
            <person name="Embley T.M."/>
            <person name="Coombs G.H."/>
            <person name="Mottram J.C."/>
            <person name="Tachezy J."/>
            <person name="Fraser-Liggett C.M."/>
            <person name="Johnson P.J."/>
        </authorList>
    </citation>
    <scope>NUCLEOTIDE SEQUENCE [LARGE SCALE GENOMIC DNA]</scope>
    <source>
        <strain evidence="1">G3</strain>
    </source>
</reference>
<evidence type="ECO:0000313" key="2">
    <source>
        <dbReference type="Proteomes" id="UP000001542"/>
    </source>
</evidence>
<dbReference type="EMBL" id="DS113526">
    <property type="protein sequence ID" value="EAY02743.1"/>
    <property type="molecule type" value="Genomic_DNA"/>
</dbReference>
<dbReference type="InParanoid" id="A2EX84"/>
<dbReference type="RefSeq" id="XP_001314966.1">
    <property type="nucleotide sequence ID" value="XM_001314931.1"/>
</dbReference>
<dbReference type="VEuPathDB" id="TrichDB:TVAG_466030"/>
<dbReference type="AlphaFoldDB" id="A2EX84"/>
<gene>
    <name evidence="1" type="ORF">TVAG_466030</name>
</gene>
<dbReference type="VEuPathDB" id="TrichDB:TVAGG3_0503310"/>
<dbReference type="InterPro" id="IPR026906">
    <property type="entry name" value="LRR_5"/>
</dbReference>
<name>A2EX84_TRIV3</name>
<proteinExistence type="predicted"/>
<dbReference type="Gene3D" id="3.80.10.10">
    <property type="entry name" value="Ribonuclease Inhibitor"/>
    <property type="match status" value="1"/>
</dbReference>
<dbReference type="KEGG" id="tva:4760583"/>
<sequence length="132" mass="14895">MERIPKLHYQSVEIMTLGNETKVIENYALINAVNLQSIIIPPSVIEIGVEAFRGLKKLRCVRIYGQPSIGMSAFMDTKISCGIDCYSSLIEPLIISGVNRKSFNYCCLTVVVQNAFCFRSLLDFQYCVFNLI</sequence>
<organism evidence="1 2">
    <name type="scientific">Trichomonas vaginalis (strain ATCC PRA-98 / G3)</name>
    <dbReference type="NCBI Taxonomy" id="412133"/>
    <lineage>
        <taxon>Eukaryota</taxon>
        <taxon>Metamonada</taxon>
        <taxon>Parabasalia</taxon>
        <taxon>Trichomonadida</taxon>
        <taxon>Trichomonadidae</taxon>
        <taxon>Trichomonas</taxon>
    </lineage>
</organism>
<keyword evidence="2" id="KW-1185">Reference proteome</keyword>
<dbReference type="InterPro" id="IPR032675">
    <property type="entry name" value="LRR_dom_sf"/>
</dbReference>
<evidence type="ECO:0000313" key="1">
    <source>
        <dbReference type="EMBL" id="EAY02743.1"/>
    </source>
</evidence>
<evidence type="ECO:0008006" key="3">
    <source>
        <dbReference type="Google" id="ProtNLM"/>
    </source>
</evidence>
<reference evidence="1" key="1">
    <citation type="submission" date="2006-10" db="EMBL/GenBank/DDBJ databases">
        <authorList>
            <person name="Amadeo P."/>
            <person name="Zhao Q."/>
            <person name="Wortman J."/>
            <person name="Fraser-Liggett C."/>
            <person name="Carlton J."/>
        </authorList>
    </citation>
    <scope>NUCLEOTIDE SEQUENCE</scope>
    <source>
        <strain evidence="1">G3</strain>
    </source>
</reference>
<dbReference type="Pfam" id="PF13306">
    <property type="entry name" value="LRR_5"/>
    <property type="match status" value="1"/>
</dbReference>